<dbReference type="InterPro" id="IPR014729">
    <property type="entry name" value="Rossmann-like_a/b/a_fold"/>
</dbReference>
<dbReference type="RefSeq" id="WP_153586536.1">
    <property type="nucleotide sequence ID" value="NZ_WJBU01000021.1"/>
</dbReference>
<dbReference type="InterPro" id="IPR052735">
    <property type="entry name" value="NAD_biosynth-regulator"/>
</dbReference>
<dbReference type="Pfam" id="PF13521">
    <property type="entry name" value="AAA_28"/>
    <property type="match status" value="1"/>
</dbReference>
<organism evidence="2 3">
    <name type="scientific">Caenimonas koreensis DSM 17982</name>
    <dbReference type="NCBI Taxonomy" id="1121255"/>
    <lineage>
        <taxon>Bacteria</taxon>
        <taxon>Pseudomonadati</taxon>
        <taxon>Pseudomonadota</taxon>
        <taxon>Betaproteobacteria</taxon>
        <taxon>Burkholderiales</taxon>
        <taxon>Comamonadaceae</taxon>
        <taxon>Caenimonas</taxon>
    </lineage>
</organism>
<dbReference type="Gene3D" id="3.40.50.620">
    <property type="entry name" value="HUPs"/>
    <property type="match status" value="1"/>
</dbReference>
<dbReference type="OrthoDB" id="9151999at2"/>
<evidence type="ECO:0000313" key="3">
    <source>
        <dbReference type="Proteomes" id="UP000487350"/>
    </source>
</evidence>
<gene>
    <name evidence="2" type="ORF">GHT07_18290</name>
</gene>
<dbReference type="EMBL" id="WJBU01000021">
    <property type="protein sequence ID" value="MRD49228.1"/>
    <property type="molecule type" value="Genomic_DNA"/>
</dbReference>
<comment type="caution">
    <text evidence="2">The sequence shown here is derived from an EMBL/GenBank/DDBJ whole genome shotgun (WGS) entry which is preliminary data.</text>
</comment>
<reference evidence="2 3" key="1">
    <citation type="submission" date="2019-11" db="EMBL/GenBank/DDBJ databases">
        <title>Caenimonas koreensis gen. nov., sp. nov., isolated from activated sludge.</title>
        <authorList>
            <person name="Seung H.R."/>
        </authorList>
    </citation>
    <scope>NUCLEOTIDE SEQUENCE [LARGE SCALE GENOMIC DNA]</scope>
    <source>
        <strain evidence="2 3">EMB320</strain>
    </source>
</reference>
<feature type="domain" description="NadR/Ttd14 AAA" evidence="1">
    <location>
        <begin position="163"/>
        <end position="344"/>
    </location>
</feature>
<dbReference type="NCBIfam" id="TIGR00125">
    <property type="entry name" value="cyt_tran_rel"/>
    <property type="match status" value="1"/>
</dbReference>
<keyword evidence="3" id="KW-1185">Reference proteome</keyword>
<dbReference type="InterPro" id="IPR004821">
    <property type="entry name" value="Cyt_trans-like"/>
</dbReference>
<dbReference type="Gene3D" id="3.40.50.300">
    <property type="entry name" value="P-loop containing nucleotide triphosphate hydrolases"/>
    <property type="match status" value="1"/>
</dbReference>
<dbReference type="PANTHER" id="PTHR37512">
    <property type="entry name" value="TRIFUNCTIONAL NAD BIOSYNTHESIS/REGULATOR PROTEIN NADR"/>
    <property type="match status" value="1"/>
</dbReference>
<dbReference type="Proteomes" id="UP000487350">
    <property type="component" value="Unassembled WGS sequence"/>
</dbReference>
<proteinExistence type="predicted"/>
<name>A0A844B389_9BURK</name>
<dbReference type="AlphaFoldDB" id="A0A844B389"/>
<evidence type="ECO:0000313" key="2">
    <source>
        <dbReference type="EMBL" id="MRD49228.1"/>
    </source>
</evidence>
<sequence length="370" mass="40542">MKSSAHGLVIGSFYPPHAGHELLIRTAAQLCERVSVIVMAASHETIPLATRVGWLREIHSDARHVHVTGVIDDVALDHGNATQWDQHVELMHRGLRTLGAPPVATVFTSEPYGAELARRFHAMPVTLDTGRSHVQVSGTRVRADLAAHWDMLATPVRRDLALRVVVVGAESSGSTTLAHAITDTLRKRGGAHALTRVVPDFGRTYSVRKHATAIARAQLEGKAAPAFSELVWDTAEFVEIARQQRRIEREQAAFGGAVLVCDTDPLATGIWHERYLGAGESDVDALARPFGDLYIVTHHEGVPFVQDAIRDGERLRDWMTTRFIERLTSLRLPHVVVAGPHESRLARAVEAVAAAQRHAWQFAVPTGSAR</sequence>
<dbReference type="GO" id="GO:0003824">
    <property type="term" value="F:catalytic activity"/>
    <property type="evidence" value="ECO:0007669"/>
    <property type="project" value="InterPro"/>
</dbReference>
<accession>A0A844B389</accession>
<dbReference type="InterPro" id="IPR038727">
    <property type="entry name" value="NadR/Ttd14_AAA_dom"/>
</dbReference>
<protein>
    <submittedName>
        <fullName evidence="2">AAA family ATPase</fullName>
    </submittedName>
</protein>
<dbReference type="InterPro" id="IPR027417">
    <property type="entry name" value="P-loop_NTPase"/>
</dbReference>
<evidence type="ECO:0000259" key="1">
    <source>
        <dbReference type="Pfam" id="PF13521"/>
    </source>
</evidence>
<dbReference type="SUPFAM" id="SSF52374">
    <property type="entry name" value="Nucleotidylyl transferase"/>
    <property type="match status" value="1"/>
</dbReference>
<dbReference type="PANTHER" id="PTHR37512:SF1">
    <property type="entry name" value="NADR_TTD14 AAA DOMAIN-CONTAINING PROTEIN"/>
    <property type="match status" value="1"/>
</dbReference>